<accession>D9QVG5</accession>
<dbReference type="AlphaFoldDB" id="D9QVG5"/>
<comment type="similarity">
    <text evidence="5">Belongs to the pyruvate, phosphate/water dikinase regulatory protein family. PDRP subfamily.</text>
</comment>
<comment type="catalytic activity">
    <reaction evidence="5">
        <text>N(tele)-phospho-L-histidyl/O-phospho-L-threonyl-[pyruvate, phosphate dikinase] + phosphate + H(+) = N(tele)-phospho-L-histidyl/L-threonyl-[pyruvate, phosphate dikinase] + diphosphate</text>
        <dbReference type="Rhea" id="RHEA:43696"/>
        <dbReference type="Rhea" id="RHEA-COMP:10650"/>
        <dbReference type="Rhea" id="RHEA-COMP:10651"/>
        <dbReference type="ChEBI" id="CHEBI:15378"/>
        <dbReference type="ChEBI" id="CHEBI:30013"/>
        <dbReference type="ChEBI" id="CHEBI:33019"/>
        <dbReference type="ChEBI" id="CHEBI:43474"/>
        <dbReference type="ChEBI" id="CHEBI:61977"/>
        <dbReference type="ChEBI" id="CHEBI:83586"/>
        <dbReference type="EC" id="2.7.4.27"/>
    </reaction>
</comment>
<keyword evidence="7" id="KW-1185">Reference proteome</keyword>
<dbReference type="EMBL" id="CP002105">
    <property type="protein sequence ID" value="ADL12224.1"/>
    <property type="molecule type" value="Genomic_DNA"/>
</dbReference>
<dbReference type="Proteomes" id="UP000001661">
    <property type="component" value="Chromosome"/>
</dbReference>
<dbReference type="InterPro" id="IPR026565">
    <property type="entry name" value="PPDK_reg"/>
</dbReference>
<dbReference type="PANTHER" id="PTHR31756">
    <property type="entry name" value="PYRUVATE, PHOSPHATE DIKINASE REGULATORY PROTEIN 1, CHLOROPLASTIC"/>
    <property type="match status" value="1"/>
</dbReference>
<name>D9QVG5_ACEAZ</name>
<dbReference type="HOGENOM" id="CLU_046206_2_1_9"/>
<keyword evidence="3 5" id="KW-0547">Nucleotide-binding</keyword>
<comment type="function">
    <text evidence="5">Bifunctional serine/threonine kinase and phosphorylase involved in the regulation of the pyruvate, phosphate dikinase (PPDK) by catalyzing its phosphorylation/dephosphorylation.</text>
</comment>
<dbReference type="EC" id="2.7.4.27" evidence="5"/>
<evidence type="ECO:0000256" key="5">
    <source>
        <dbReference type="HAMAP-Rule" id="MF_00921"/>
    </source>
</evidence>
<gene>
    <name evidence="6" type="ordered locus">Acear_0684</name>
</gene>
<evidence type="ECO:0000256" key="4">
    <source>
        <dbReference type="ARBA" id="ARBA00022777"/>
    </source>
</evidence>
<dbReference type="HAMAP" id="MF_00921">
    <property type="entry name" value="PDRP"/>
    <property type="match status" value="1"/>
</dbReference>
<dbReference type="NCBIfam" id="NF003742">
    <property type="entry name" value="PRK05339.1"/>
    <property type="match status" value="1"/>
</dbReference>
<dbReference type="EC" id="2.7.11.32" evidence="5"/>
<reference evidence="6 7" key="1">
    <citation type="journal article" date="2010" name="Stand. Genomic Sci.">
        <title>Complete genome sequence of Acetohalobium arabaticum type strain (Z-7288).</title>
        <authorList>
            <person name="Sikorski J."/>
            <person name="Lapidus A."/>
            <person name="Chertkov O."/>
            <person name="Lucas S."/>
            <person name="Copeland A."/>
            <person name="Glavina Del Rio T."/>
            <person name="Nolan M."/>
            <person name="Tice H."/>
            <person name="Cheng J.F."/>
            <person name="Han C."/>
            <person name="Brambilla E."/>
            <person name="Pitluck S."/>
            <person name="Liolios K."/>
            <person name="Ivanova N."/>
            <person name="Mavromatis K."/>
            <person name="Mikhailova N."/>
            <person name="Pati A."/>
            <person name="Bruce D."/>
            <person name="Detter C."/>
            <person name="Tapia R."/>
            <person name="Goodwin L."/>
            <person name="Chen A."/>
            <person name="Palaniappan K."/>
            <person name="Land M."/>
            <person name="Hauser L."/>
            <person name="Chang Y.J."/>
            <person name="Jeffries C.D."/>
            <person name="Rohde M."/>
            <person name="Goker M."/>
            <person name="Spring S."/>
            <person name="Woyke T."/>
            <person name="Bristow J."/>
            <person name="Eisen J.A."/>
            <person name="Markowitz V."/>
            <person name="Hugenholtz P."/>
            <person name="Kyrpides N.C."/>
            <person name="Klenk H.P."/>
        </authorList>
    </citation>
    <scope>NUCLEOTIDE SEQUENCE [LARGE SCALE GENOMIC DNA]</scope>
    <source>
        <strain evidence="7">ATCC 49924 / DSM 5501 / Z-7288</strain>
    </source>
</reference>
<dbReference type="KEGG" id="aar:Acear_0684"/>
<protein>
    <recommendedName>
        <fullName evidence="5">Putative pyruvate, phosphate dikinase regulatory protein</fullName>
        <shortName evidence="5">PPDK regulatory protein</shortName>
        <ecNumber evidence="5">2.7.11.32</ecNumber>
        <ecNumber evidence="5">2.7.4.27</ecNumber>
    </recommendedName>
</protein>
<dbReference type="GO" id="GO:0016776">
    <property type="term" value="F:phosphotransferase activity, phosphate group as acceptor"/>
    <property type="evidence" value="ECO:0007669"/>
    <property type="project" value="UniProtKB-UniRule"/>
</dbReference>
<evidence type="ECO:0000313" key="7">
    <source>
        <dbReference type="Proteomes" id="UP000001661"/>
    </source>
</evidence>
<keyword evidence="2 5" id="KW-0808">Transferase</keyword>
<evidence type="ECO:0000256" key="2">
    <source>
        <dbReference type="ARBA" id="ARBA00022679"/>
    </source>
</evidence>
<dbReference type="RefSeq" id="WP_013277670.1">
    <property type="nucleotide sequence ID" value="NC_014378.1"/>
</dbReference>
<dbReference type="STRING" id="574087.Acear_0684"/>
<evidence type="ECO:0000313" key="6">
    <source>
        <dbReference type="EMBL" id="ADL12224.1"/>
    </source>
</evidence>
<dbReference type="GO" id="GO:0004674">
    <property type="term" value="F:protein serine/threonine kinase activity"/>
    <property type="evidence" value="ECO:0007669"/>
    <property type="project" value="UniProtKB-UniRule"/>
</dbReference>
<comment type="catalytic activity">
    <reaction evidence="5">
        <text>N(tele)-phospho-L-histidyl/L-threonyl-[pyruvate, phosphate dikinase] + ADP = N(tele)-phospho-L-histidyl/O-phospho-L-threonyl-[pyruvate, phosphate dikinase] + AMP + H(+)</text>
        <dbReference type="Rhea" id="RHEA:43692"/>
        <dbReference type="Rhea" id="RHEA-COMP:10650"/>
        <dbReference type="Rhea" id="RHEA-COMP:10651"/>
        <dbReference type="ChEBI" id="CHEBI:15378"/>
        <dbReference type="ChEBI" id="CHEBI:30013"/>
        <dbReference type="ChEBI" id="CHEBI:61977"/>
        <dbReference type="ChEBI" id="CHEBI:83586"/>
        <dbReference type="ChEBI" id="CHEBI:456215"/>
        <dbReference type="ChEBI" id="CHEBI:456216"/>
        <dbReference type="EC" id="2.7.11.32"/>
    </reaction>
</comment>
<dbReference type="PANTHER" id="PTHR31756:SF3">
    <property type="entry name" value="PYRUVATE, PHOSPHATE DIKINASE REGULATORY PROTEIN 1, CHLOROPLASTIC"/>
    <property type="match status" value="1"/>
</dbReference>
<feature type="binding site" evidence="5">
    <location>
        <begin position="150"/>
        <end position="157"/>
    </location>
    <ligand>
        <name>ADP</name>
        <dbReference type="ChEBI" id="CHEBI:456216"/>
    </ligand>
</feature>
<sequence>MSKALAFIVSDSIGETARQVVEAAATQFNSTTAVEFKSFSYVTDNDDVSKVIDEARNQRSIIAFTLINPDLREYLKTEAVKADIEYVDIMGPMMEALGNVLDKDPKLQPGLVRELDEEYFKKVDAIEFTVQYDDRNDIEGIKEADIVLVGVSRTSKTPMSIYLSYRGYKVANIPLVPEVTPPKILYNNPDHKVIGLTIDSETLNEIRQERLKTLGLNMKSDYASLSRITEELNYSYKVFNRIGCPVVDVSNKSVEESSNTVLKLIQK</sequence>
<keyword evidence="4 5" id="KW-0418">Kinase</keyword>
<evidence type="ECO:0000256" key="1">
    <source>
        <dbReference type="ARBA" id="ARBA00022527"/>
    </source>
</evidence>
<evidence type="ECO:0000256" key="3">
    <source>
        <dbReference type="ARBA" id="ARBA00022741"/>
    </source>
</evidence>
<dbReference type="GO" id="GO:0043531">
    <property type="term" value="F:ADP binding"/>
    <property type="evidence" value="ECO:0007669"/>
    <property type="project" value="UniProtKB-UniRule"/>
</dbReference>
<proteinExistence type="inferred from homology"/>
<organism evidence="6 7">
    <name type="scientific">Acetohalobium arabaticum (strain ATCC 49924 / DSM 5501 / Z-7288)</name>
    <dbReference type="NCBI Taxonomy" id="574087"/>
    <lineage>
        <taxon>Bacteria</taxon>
        <taxon>Bacillati</taxon>
        <taxon>Bacillota</taxon>
        <taxon>Clostridia</taxon>
        <taxon>Halanaerobiales</taxon>
        <taxon>Halobacteroidaceae</taxon>
        <taxon>Acetohalobium</taxon>
    </lineage>
</organism>
<dbReference type="Pfam" id="PF03618">
    <property type="entry name" value="Kinase-PPPase"/>
    <property type="match status" value="1"/>
</dbReference>
<keyword evidence="1 5" id="KW-0723">Serine/threonine-protein kinase</keyword>
<dbReference type="GO" id="GO:0005524">
    <property type="term" value="F:ATP binding"/>
    <property type="evidence" value="ECO:0007669"/>
    <property type="project" value="InterPro"/>
</dbReference>
<dbReference type="eggNOG" id="COG1806">
    <property type="taxonomic scope" value="Bacteria"/>
</dbReference>
<dbReference type="InterPro" id="IPR005177">
    <property type="entry name" value="Kinase-pyrophosphorylase"/>
</dbReference>